<accession>A0A139RIQ4</accession>
<protein>
    <submittedName>
        <fullName evidence="1">Uncharacterized protein</fullName>
    </submittedName>
</protein>
<evidence type="ECO:0000313" key="1">
    <source>
        <dbReference type="EMBL" id="KXU14545.1"/>
    </source>
</evidence>
<dbReference type="Proteomes" id="UP000072578">
    <property type="component" value="Unassembled WGS sequence"/>
</dbReference>
<organism evidence="1 2">
    <name type="scientific">Streptococcus infantis</name>
    <dbReference type="NCBI Taxonomy" id="68892"/>
    <lineage>
        <taxon>Bacteria</taxon>
        <taxon>Bacillati</taxon>
        <taxon>Bacillota</taxon>
        <taxon>Bacilli</taxon>
        <taxon>Lactobacillales</taxon>
        <taxon>Streptococcaceae</taxon>
        <taxon>Streptococcus</taxon>
    </lineage>
</organism>
<sequence>MTKKRGNLHYLQKLDMKNLTLEGRTSYPSFYLLHLNESTMT</sequence>
<dbReference type="AlphaFoldDB" id="A0A139RIQ4"/>
<proteinExistence type="predicted"/>
<dbReference type="EMBL" id="LQZF01000047">
    <property type="protein sequence ID" value="KXU14545.1"/>
    <property type="molecule type" value="Genomic_DNA"/>
</dbReference>
<comment type="caution">
    <text evidence="1">The sequence shown here is derived from an EMBL/GenBank/DDBJ whole genome shotgun (WGS) entry which is preliminary data.</text>
</comment>
<gene>
    <name evidence="1" type="ORF">SINDD18_00401</name>
</gene>
<name>A0A139RIQ4_9STRE</name>
<reference evidence="1 2" key="1">
    <citation type="submission" date="2016-01" db="EMBL/GenBank/DDBJ databases">
        <title>Highly variable Streptococcus oralis are common among viridans streptococci isolated from primates.</title>
        <authorList>
            <person name="Denapaite D."/>
            <person name="Rieger M."/>
            <person name="Koendgen S."/>
            <person name="Brueckner R."/>
            <person name="Ochigava I."/>
            <person name="Kappeler P."/>
            <person name="Maetz-Rensing K."/>
            <person name="Leendertz F."/>
            <person name="Hakenbeck R."/>
        </authorList>
    </citation>
    <scope>NUCLEOTIDE SEQUENCE [LARGE SCALE GENOMIC DNA]</scope>
    <source>
        <strain evidence="1 2">DD18</strain>
    </source>
</reference>
<evidence type="ECO:0000313" key="2">
    <source>
        <dbReference type="Proteomes" id="UP000072578"/>
    </source>
</evidence>